<dbReference type="EMBL" id="JARKIE010000068">
    <property type="protein sequence ID" value="KAJ7689996.1"/>
    <property type="molecule type" value="Genomic_DNA"/>
</dbReference>
<feature type="region of interest" description="Disordered" evidence="1">
    <location>
        <begin position="1"/>
        <end position="27"/>
    </location>
</feature>
<reference evidence="2" key="1">
    <citation type="submission" date="2023-03" db="EMBL/GenBank/DDBJ databases">
        <title>Massive genome expansion in bonnet fungi (Mycena s.s.) driven by repeated elements and novel gene families across ecological guilds.</title>
        <authorList>
            <consortium name="Lawrence Berkeley National Laboratory"/>
            <person name="Harder C.B."/>
            <person name="Miyauchi S."/>
            <person name="Viragh M."/>
            <person name="Kuo A."/>
            <person name="Thoen E."/>
            <person name="Andreopoulos B."/>
            <person name="Lu D."/>
            <person name="Skrede I."/>
            <person name="Drula E."/>
            <person name="Henrissat B."/>
            <person name="Morin E."/>
            <person name="Kohler A."/>
            <person name="Barry K."/>
            <person name="LaButti K."/>
            <person name="Morin E."/>
            <person name="Salamov A."/>
            <person name="Lipzen A."/>
            <person name="Mereny Z."/>
            <person name="Hegedus B."/>
            <person name="Baldrian P."/>
            <person name="Stursova M."/>
            <person name="Weitz H."/>
            <person name="Taylor A."/>
            <person name="Grigoriev I.V."/>
            <person name="Nagy L.G."/>
            <person name="Martin F."/>
            <person name="Kauserud H."/>
        </authorList>
    </citation>
    <scope>NUCLEOTIDE SEQUENCE</scope>
    <source>
        <strain evidence="2">CBHHK067</strain>
    </source>
</reference>
<evidence type="ECO:0000313" key="3">
    <source>
        <dbReference type="Proteomes" id="UP001221757"/>
    </source>
</evidence>
<sequence>MKTEGPWQGSESNGDPDFMRNDNSYGSPVRTVRTPPFLACFKVGKDFRHVDSGAFGREKIFNNQCGSSVNDVRLAKALAIQTVAVKFPGGKGSCGASRGPQARNNKSSTSESYSYSLLTEVLLIFVMNQFSETSASKVSKDTN</sequence>
<evidence type="ECO:0000256" key="1">
    <source>
        <dbReference type="SAM" id="MobiDB-lite"/>
    </source>
</evidence>
<dbReference type="AlphaFoldDB" id="A0AAD7DFE4"/>
<proteinExistence type="predicted"/>
<dbReference type="Proteomes" id="UP001221757">
    <property type="component" value="Unassembled WGS sequence"/>
</dbReference>
<comment type="caution">
    <text evidence="2">The sequence shown here is derived from an EMBL/GenBank/DDBJ whole genome shotgun (WGS) entry which is preliminary data.</text>
</comment>
<gene>
    <name evidence="2" type="ORF">B0H17DRAFT_1134702</name>
</gene>
<feature type="region of interest" description="Disordered" evidence="1">
    <location>
        <begin position="90"/>
        <end position="109"/>
    </location>
</feature>
<evidence type="ECO:0000313" key="2">
    <source>
        <dbReference type="EMBL" id="KAJ7689996.1"/>
    </source>
</evidence>
<organism evidence="2 3">
    <name type="scientific">Mycena rosella</name>
    <name type="common">Pink bonnet</name>
    <name type="synonym">Agaricus rosellus</name>
    <dbReference type="NCBI Taxonomy" id="1033263"/>
    <lineage>
        <taxon>Eukaryota</taxon>
        <taxon>Fungi</taxon>
        <taxon>Dikarya</taxon>
        <taxon>Basidiomycota</taxon>
        <taxon>Agaricomycotina</taxon>
        <taxon>Agaricomycetes</taxon>
        <taxon>Agaricomycetidae</taxon>
        <taxon>Agaricales</taxon>
        <taxon>Marasmiineae</taxon>
        <taxon>Mycenaceae</taxon>
        <taxon>Mycena</taxon>
    </lineage>
</organism>
<name>A0AAD7DFE4_MYCRO</name>
<protein>
    <submittedName>
        <fullName evidence="2">Uncharacterized protein</fullName>
    </submittedName>
</protein>
<accession>A0AAD7DFE4</accession>
<keyword evidence="3" id="KW-1185">Reference proteome</keyword>